<keyword evidence="3" id="KW-1185">Reference proteome</keyword>
<gene>
    <name evidence="2" type="ORF">CUNI_LOCUS17755</name>
</gene>
<feature type="transmembrane region" description="Helical" evidence="1">
    <location>
        <begin position="149"/>
        <end position="171"/>
    </location>
</feature>
<keyword evidence="1" id="KW-0812">Transmembrane</keyword>
<sequence length="301" mass="34689">MDPKELLEHLAKYPPEPFSEGCVKLALLPFLRSLQIVGAYHEHDYYYEFVTIIRFPELHVQMQKLFLRSCGIVDTHLTSKMISSMGYDVSEMGGITREKQTKSSSSHSPGFRLKSLWSDRTYAFILVILHWANLFRCGMYFLPDYHVDFMTALIPILWFALVASCNTCMFVSCVRRDHFYLFYCKWTAIFKDQTTRSLGLRGVLNTRFIHRVVVIHWAVALGNLACIVFLMVMDDSFSAGMNLFFYTAGYRSTTVIIISAISSFFSTTTWIATTGFIVVMSHHLETHFRELSQVLQLHVSC</sequence>
<feature type="transmembrane region" description="Helical" evidence="1">
    <location>
        <begin position="253"/>
        <end position="279"/>
    </location>
</feature>
<dbReference type="EMBL" id="CAJHNH020005157">
    <property type="protein sequence ID" value="CAG5132197.1"/>
    <property type="molecule type" value="Genomic_DNA"/>
</dbReference>
<accession>A0A8S3ZRU3</accession>
<keyword evidence="1" id="KW-1133">Transmembrane helix</keyword>
<feature type="transmembrane region" description="Helical" evidence="1">
    <location>
        <begin position="122"/>
        <end position="143"/>
    </location>
</feature>
<keyword evidence="1" id="KW-0472">Membrane</keyword>
<evidence type="ECO:0000256" key="1">
    <source>
        <dbReference type="SAM" id="Phobius"/>
    </source>
</evidence>
<dbReference type="Proteomes" id="UP000678393">
    <property type="component" value="Unassembled WGS sequence"/>
</dbReference>
<protein>
    <submittedName>
        <fullName evidence="2">Uncharacterized protein</fullName>
    </submittedName>
</protein>
<dbReference type="AlphaFoldDB" id="A0A8S3ZRU3"/>
<reference evidence="2" key="1">
    <citation type="submission" date="2021-04" db="EMBL/GenBank/DDBJ databases">
        <authorList>
            <consortium name="Molecular Ecology Group"/>
        </authorList>
    </citation>
    <scope>NUCLEOTIDE SEQUENCE</scope>
</reference>
<evidence type="ECO:0000313" key="3">
    <source>
        <dbReference type="Proteomes" id="UP000678393"/>
    </source>
</evidence>
<comment type="caution">
    <text evidence="2">The sequence shown here is derived from an EMBL/GenBank/DDBJ whole genome shotgun (WGS) entry which is preliminary data.</text>
</comment>
<proteinExistence type="predicted"/>
<organism evidence="2 3">
    <name type="scientific">Candidula unifasciata</name>
    <dbReference type="NCBI Taxonomy" id="100452"/>
    <lineage>
        <taxon>Eukaryota</taxon>
        <taxon>Metazoa</taxon>
        <taxon>Spiralia</taxon>
        <taxon>Lophotrochozoa</taxon>
        <taxon>Mollusca</taxon>
        <taxon>Gastropoda</taxon>
        <taxon>Heterobranchia</taxon>
        <taxon>Euthyneura</taxon>
        <taxon>Panpulmonata</taxon>
        <taxon>Eupulmonata</taxon>
        <taxon>Stylommatophora</taxon>
        <taxon>Helicina</taxon>
        <taxon>Helicoidea</taxon>
        <taxon>Geomitridae</taxon>
        <taxon>Candidula</taxon>
    </lineage>
</organism>
<name>A0A8S3ZRU3_9EUPU</name>
<feature type="transmembrane region" description="Helical" evidence="1">
    <location>
        <begin position="208"/>
        <end position="233"/>
    </location>
</feature>
<evidence type="ECO:0000313" key="2">
    <source>
        <dbReference type="EMBL" id="CAG5132197.1"/>
    </source>
</evidence>